<name>A0A0G4KXX5_VERLO</name>
<dbReference type="EMBL" id="CVQI01005113">
    <property type="protein sequence ID" value="CRK14556.1"/>
    <property type="molecule type" value="Genomic_DNA"/>
</dbReference>
<gene>
    <name evidence="1" type="ORF">BN1723_010388</name>
</gene>
<organism evidence="1 2">
    <name type="scientific">Verticillium longisporum</name>
    <name type="common">Verticillium dahliae var. longisporum</name>
    <dbReference type="NCBI Taxonomy" id="100787"/>
    <lineage>
        <taxon>Eukaryota</taxon>
        <taxon>Fungi</taxon>
        <taxon>Dikarya</taxon>
        <taxon>Ascomycota</taxon>
        <taxon>Pezizomycotina</taxon>
        <taxon>Sordariomycetes</taxon>
        <taxon>Hypocreomycetidae</taxon>
        <taxon>Glomerellales</taxon>
        <taxon>Plectosphaerellaceae</taxon>
        <taxon>Verticillium</taxon>
    </lineage>
</organism>
<sequence>MSPSVNCFASLPLSYAVFIESAAFVRDFLIRRRHTYASVVGIIVYILRQQQLFRPVCLLFPAVALS</sequence>
<evidence type="ECO:0000313" key="1">
    <source>
        <dbReference type="EMBL" id="CRK14556.1"/>
    </source>
</evidence>
<dbReference type="Proteomes" id="UP000045706">
    <property type="component" value="Unassembled WGS sequence"/>
</dbReference>
<dbReference type="AlphaFoldDB" id="A0A0G4KXX5"/>
<evidence type="ECO:0000313" key="2">
    <source>
        <dbReference type="Proteomes" id="UP000045706"/>
    </source>
</evidence>
<proteinExistence type="predicted"/>
<accession>A0A0G4KXX5</accession>
<reference evidence="2" key="1">
    <citation type="submission" date="2015-05" db="EMBL/GenBank/DDBJ databases">
        <authorList>
            <person name="Fogelqvist Johan"/>
        </authorList>
    </citation>
    <scope>NUCLEOTIDE SEQUENCE [LARGE SCALE GENOMIC DNA]</scope>
</reference>
<protein>
    <submittedName>
        <fullName evidence="1">Uncharacterized protein</fullName>
    </submittedName>
</protein>